<dbReference type="InterPro" id="IPR029063">
    <property type="entry name" value="SAM-dependent_MTases_sf"/>
</dbReference>
<comment type="similarity">
    <text evidence="3">Belongs to the N(4)/N(6)-methyltransferase family.</text>
</comment>
<dbReference type="PRINTS" id="PR00508">
    <property type="entry name" value="S21N4MTFRASE"/>
</dbReference>
<keyword evidence="1" id="KW-0489">Methyltransferase</keyword>
<gene>
    <name evidence="5" type="ORF">GCM10007940_44300</name>
</gene>
<dbReference type="EMBL" id="BSOH01000037">
    <property type="protein sequence ID" value="GLR19814.1"/>
    <property type="molecule type" value="Genomic_DNA"/>
</dbReference>
<organism evidence="5 6">
    <name type="scientific">Portibacter lacus</name>
    <dbReference type="NCBI Taxonomy" id="1099794"/>
    <lineage>
        <taxon>Bacteria</taxon>
        <taxon>Pseudomonadati</taxon>
        <taxon>Bacteroidota</taxon>
        <taxon>Saprospiria</taxon>
        <taxon>Saprospirales</taxon>
        <taxon>Haliscomenobacteraceae</taxon>
        <taxon>Portibacter</taxon>
    </lineage>
</organism>
<evidence type="ECO:0000256" key="1">
    <source>
        <dbReference type="ARBA" id="ARBA00022603"/>
    </source>
</evidence>
<keyword evidence="2" id="KW-0808">Transferase</keyword>
<evidence type="ECO:0000313" key="6">
    <source>
        <dbReference type="Proteomes" id="UP001156666"/>
    </source>
</evidence>
<dbReference type="SUPFAM" id="SSF53335">
    <property type="entry name" value="S-adenosyl-L-methionine-dependent methyltransferases"/>
    <property type="match status" value="2"/>
</dbReference>
<dbReference type="GO" id="GO:0032259">
    <property type="term" value="P:methylation"/>
    <property type="evidence" value="ECO:0007669"/>
    <property type="project" value="UniProtKB-KW"/>
</dbReference>
<feature type="domain" description="DNA methylase N-4/N-6" evidence="4">
    <location>
        <begin position="10"/>
        <end position="78"/>
    </location>
</feature>
<name>A0AA37WHS0_9BACT</name>
<reference evidence="5" key="1">
    <citation type="journal article" date="2014" name="Int. J. Syst. Evol. Microbiol.">
        <title>Complete genome sequence of Corynebacterium casei LMG S-19264T (=DSM 44701T), isolated from a smear-ripened cheese.</title>
        <authorList>
            <consortium name="US DOE Joint Genome Institute (JGI-PGF)"/>
            <person name="Walter F."/>
            <person name="Albersmeier A."/>
            <person name="Kalinowski J."/>
            <person name="Ruckert C."/>
        </authorList>
    </citation>
    <scope>NUCLEOTIDE SEQUENCE</scope>
    <source>
        <strain evidence="5">NBRC 108769</strain>
    </source>
</reference>
<evidence type="ECO:0000256" key="3">
    <source>
        <dbReference type="RuleBase" id="RU362026"/>
    </source>
</evidence>
<protein>
    <recommendedName>
        <fullName evidence="3">Methyltransferase</fullName>
        <ecNumber evidence="3">2.1.1.-</ecNumber>
    </recommendedName>
</protein>
<evidence type="ECO:0000259" key="4">
    <source>
        <dbReference type="Pfam" id="PF01555"/>
    </source>
</evidence>
<reference evidence="5" key="2">
    <citation type="submission" date="2023-01" db="EMBL/GenBank/DDBJ databases">
        <title>Draft genome sequence of Portibacter lacus strain NBRC 108769.</title>
        <authorList>
            <person name="Sun Q."/>
            <person name="Mori K."/>
        </authorList>
    </citation>
    <scope>NUCLEOTIDE SEQUENCE</scope>
    <source>
        <strain evidence="5">NBRC 108769</strain>
    </source>
</reference>
<dbReference type="Pfam" id="PF01555">
    <property type="entry name" value="N6_N4_Mtase"/>
    <property type="match status" value="1"/>
</dbReference>
<keyword evidence="6" id="KW-1185">Reference proteome</keyword>
<evidence type="ECO:0000256" key="2">
    <source>
        <dbReference type="ARBA" id="ARBA00022679"/>
    </source>
</evidence>
<evidence type="ECO:0000313" key="5">
    <source>
        <dbReference type="EMBL" id="GLR19814.1"/>
    </source>
</evidence>
<dbReference type="InterPro" id="IPR001091">
    <property type="entry name" value="RM_Methyltransferase"/>
</dbReference>
<dbReference type="EC" id="2.1.1.-" evidence="3"/>
<dbReference type="RefSeq" id="WP_235293343.1">
    <property type="nucleotide sequence ID" value="NZ_BSOH01000037.1"/>
</dbReference>
<dbReference type="AlphaFoldDB" id="A0AA37WHS0"/>
<proteinExistence type="inferred from homology"/>
<accession>A0AA37WHS0</accession>
<dbReference type="Proteomes" id="UP001156666">
    <property type="component" value="Unassembled WGS sequence"/>
</dbReference>
<dbReference type="GO" id="GO:0008170">
    <property type="term" value="F:N-methyltransferase activity"/>
    <property type="evidence" value="ECO:0007669"/>
    <property type="project" value="InterPro"/>
</dbReference>
<dbReference type="GO" id="GO:0003677">
    <property type="term" value="F:DNA binding"/>
    <property type="evidence" value="ECO:0007669"/>
    <property type="project" value="InterPro"/>
</dbReference>
<dbReference type="Gene3D" id="3.40.50.150">
    <property type="entry name" value="Vaccinia Virus protein VP39"/>
    <property type="match status" value="2"/>
</dbReference>
<sequence>MMIEEYVTPWAKKNNSDPLHSLCSYLGAFPPSLANYFIKYFTDKNDLVFDPFSGRGTTILESRMLGRKSFGSDLNPIALALSKAKSNYIRKEDIINRINDLQSYYDYALFHPEAEGESEDIHLIFHSRTIAELCFLKSELLNSEDKTDQFIIGAILGIMHGGIRKDGSSGYLSISMPNTFSMSPDYVRRFVQTKELSREYRNVFNILREKVERVFKKHKSPQIESNIFECDAKNLLNSQNVIKYKGKVDLLLTSPPYLGIVNYAKQNWIRSWFLESDPTEISEKLDDNLNINQWVKFAKETAFQFKEMIRPDGVAVFVIGDVARSSTSVIPLAREFVMMIKENNLFKNTWVFSDYIQGVDKTTRIWGETKGKATATDRIVIVSDINPFINNERLNGEKTVTYELIQESTKHFLG</sequence>
<dbReference type="InterPro" id="IPR002941">
    <property type="entry name" value="DNA_methylase_N4/N6"/>
</dbReference>
<comment type="caution">
    <text evidence="5">The sequence shown here is derived from an EMBL/GenBank/DDBJ whole genome shotgun (WGS) entry which is preliminary data.</text>
</comment>